<protein>
    <recommendedName>
        <fullName evidence="4">DUF3016 domain-containing protein</fullName>
    </recommendedName>
</protein>
<comment type="caution">
    <text evidence="2">The sequence shown here is derived from an EMBL/GenBank/DDBJ whole genome shotgun (WGS) entry which is preliminary data.</text>
</comment>
<dbReference type="EMBL" id="BPQG01000069">
    <property type="protein sequence ID" value="GJD46221.1"/>
    <property type="molecule type" value="Genomic_DNA"/>
</dbReference>
<dbReference type="RefSeq" id="WP_147828783.1">
    <property type="nucleotide sequence ID" value="NZ_BPQG01000069.1"/>
</dbReference>
<feature type="signal peptide" evidence="1">
    <location>
        <begin position="1"/>
        <end position="20"/>
    </location>
</feature>
<proteinExistence type="predicted"/>
<evidence type="ECO:0008006" key="4">
    <source>
        <dbReference type="Google" id="ProtNLM"/>
    </source>
</evidence>
<feature type="chain" id="PRO_5045868438" description="DUF3016 domain-containing protein" evidence="1">
    <location>
        <begin position="21"/>
        <end position="165"/>
    </location>
</feature>
<dbReference type="Pfam" id="PF11454">
    <property type="entry name" value="DUF3016"/>
    <property type="match status" value="1"/>
</dbReference>
<sequence length="165" mass="18044">MRRLALAALAGLALAGPAVAEVGVRYVAPERFTDAEDRWGASGRSLRTTLAEMTRIFQELGSRRLGPDESLDVTVLDIDLAGYERPGFGTPGGLRVVQDSTPPRIRFAYALRRGRRVVASGEDTATDINFMLTANPRFATGGLYYERAVLRDWFARRFPGPAGRG</sequence>
<gene>
    <name evidence="2" type="ORF">AFCDBAGC_4101</name>
</gene>
<evidence type="ECO:0000313" key="3">
    <source>
        <dbReference type="Proteomes" id="UP001055117"/>
    </source>
</evidence>
<organism evidence="2 3">
    <name type="scientific">Methylobacterium cerastii</name>
    <dbReference type="NCBI Taxonomy" id="932741"/>
    <lineage>
        <taxon>Bacteria</taxon>
        <taxon>Pseudomonadati</taxon>
        <taxon>Pseudomonadota</taxon>
        <taxon>Alphaproteobacteria</taxon>
        <taxon>Hyphomicrobiales</taxon>
        <taxon>Methylobacteriaceae</taxon>
        <taxon>Methylobacterium</taxon>
    </lineage>
</organism>
<evidence type="ECO:0000256" key="1">
    <source>
        <dbReference type="SAM" id="SignalP"/>
    </source>
</evidence>
<accession>A0ABQ4QND0</accession>
<reference evidence="2 3" key="1">
    <citation type="journal article" date="2021" name="Front. Microbiol.">
        <title>Comprehensive Comparative Genomics and Phenotyping of Methylobacterium Species.</title>
        <authorList>
            <person name="Alessa O."/>
            <person name="Ogura Y."/>
            <person name="Fujitani Y."/>
            <person name="Takami H."/>
            <person name="Hayashi T."/>
            <person name="Sahin N."/>
            <person name="Tani A."/>
        </authorList>
    </citation>
    <scope>NUCLEOTIDE SEQUENCE [LARGE SCALE GENOMIC DNA]</scope>
    <source>
        <strain evidence="2 3">DSM 23679</strain>
    </source>
</reference>
<evidence type="ECO:0000313" key="2">
    <source>
        <dbReference type="EMBL" id="GJD46221.1"/>
    </source>
</evidence>
<keyword evidence="3" id="KW-1185">Reference proteome</keyword>
<dbReference type="InterPro" id="IPR021557">
    <property type="entry name" value="DUF3016"/>
</dbReference>
<name>A0ABQ4QND0_9HYPH</name>
<keyword evidence="1" id="KW-0732">Signal</keyword>
<dbReference type="Proteomes" id="UP001055117">
    <property type="component" value="Unassembled WGS sequence"/>
</dbReference>